<keyword evidence="14" id="KW-1185">Reference proteome</keyword>
<feature type="region of interest" description="Disordered" evidence="9">
    <location>
        <begin position="949"/>
        <end position="968"/>
    </location>
</feature>
<keyword evidence="2" id="KW-0813">Transport</keyword>
<dbReference type="EMBL" id="RBNI01002963">
    <property type="protein sequence ID" value="RUP48791.1"/>
    <property type="molecule type" value="Genomic_DNA"/>
</dbReference>
<feature type="transmembrane region" description="Helical" evidence="10">
    <location>
        <begin position="35"/>
        <end position="55"/>
    </location>
</feature>
<dbReference type="SUPFAM" id="SSF90123">
    <property type="entry name" value="ABC transporter transmembrane region"/>
    <property type="match status" value="1"/>
</dbReference>
<feature type="compositionally biased region" description="Basic and acidic residues" evidence="9">
    <location>
        <begin position="1039"/>
        <end position="1049"/>
    </location>
</feature>
<feature type="region of interest" description="Disordered" evidence="9">
    <location>
        <begin position="246"/>
        <end position="265"/>
    </location>
</feature>
<dbReference type="CDD" id="cd03253">
    <property type="entry name" value="ABCC_ATM1_transporter"/>
    <property type="match status" value="1"/>
</dbReference>
<feature type="compositionally biased region" description="Basic residues" evidence="9">
    <location>
        <begin position="1064"/>
        <end position="1075"/>
    </location>
</feature>
<dbReference type="GO" id="GO:0015439">
    <property type="term" value="F:ABC-type heme transporter activity"/>
    <property type="evidence" value="ECO:0007669"/>
    <property type="project" value="TreeGrafter"/>
</dbReference>
<dbReference type="Gene3D" id="1.20.1560.10">
    <property type="entry name" value="ABC transporter type 1, transmembrane domain"/>
    <property type="match status" value="1"/>
</dbReference>
<dbReference type="FunFam" id="3.40.50.300:FF:000186">
    <property type="entry name" value="ATP-binding cassette sub-family B member 7, mitochondrial"/>
    <property type="match status" value="1"/>
</dbReference>
<dbReference type="PROSITE" id="PS50893">
    <property type="entry name" value="ABC_TRANSPORTER_2"/>
    <property type="match status" value="1"/>
</dbReference>
<dbReference type="PANTHER" id="PTHR24221">
    <property type="entry name" value="ATP-BINDING CASSETTE SUB-FAMILY B"/>
    <property type="match status" value="1"/>
</dbReference>
<dbReference type="Pfam" id="PF00005">
    <property type="entry name" value="ABC_tran"/>
    <property type="match status" value="1"/>
</dbReference>
<evidence type="ECO:0000256" key="7">
    <source>
        <dbReference type="ARBA" id="ARBA00023136"/>
    </source>
</evidence>
<keyword evidence="5" id="KW-0067">ATP-binding</keyword>
<dbReference type="InterPro" id="IPR036640">
    <property type="entry name" value="ABC1_TM_sf"/>
</dbReference>
<evidence type="ECO:0000256" key="8">
    <source>
        <dbReference type="ARBA" id="ARBA00024363"/>
    </source>
</evidence>
<dbReference type="InterPro" id="IPR003439">
    <property type="entry name" value="ABC_transporter-like_ATP-bd"/>
</dbReference>
<evidence type="ECO:0000256" key="10">
    <source>
        <dbReference type="SAM" id="Phobius"/>
    </source>
</evidence>
<sequence>MDTTLQTFASPNRSYPSFSEGPSYPFPPFSNSGPYILIPTALLLFLFVAGIHRYYTVLRSVPDSNDPARSNILLPSGRTRRDARLVSHDTTVAKFVYTLSFLITLTFLVDAAILCLHALIEHQWTSSALAYYDGASWLAWTVNSVLLLEEKRRFGKWSWVQYTFWYASSVGETVFAWMWASCLLHPKDGTVFSNWDYILYAFFTLRYLTLLALVLATFVYATYSAPDPELVAPVSSSSASYGTFAHGGGHHHHSGGGEEEPTDDENRSAFAGFFDKMRRLIPFIWPKKDHWLQFLIIVCVGLLIVGRIVNVLTPMQLGRVVGELTAKKPRFCWDQILIYVFLRFLQGGVGLIQSAQNYLWIPIGQYTTREISVRMFEHLHNLSLQFHINRKTGEVLRVMDRGTNSIIQLLSQIFFQIVPTLVDIVIAVLYFIIAFGWSFGTIVLTTMVLYIYITVAITEWRTSFRREMIELDNDARAKAVDSLLNFETVKYYNAEEFEVRRYARAIESFQVADFKSSSSLNVLNLSQNAVITAGLLVGCLLCAYKVVNGELSVGDFVLFLTYILQLYQPLNFFGTYYRMIQSNFVDMEKMLALFKYDQTVKDASDAKELVVSHGAVTFEDVSFSYDSRQPALRNISFTIPKGATVALVGPSGGGKSTILRLLFRFYDVQSGRILVDGQDIRSVTQLSLRRNIGVVPQDTVLFNDTILYNIRYGDVHATDAMVYKAAKAAQIHDRVLGFPDGYDTRVGERGLRLSGGEKQRVAIARTILKNPPIILLDEATSALDTTTERQIQYALAEMTQDRTTLVVAHRLSTIVNADLILCIQDGQVVEMGTHEELIRIAMENGGEGVYYEMWEKQLREESKNVVDADSAIEQDSNTIVNSVPSALTTILEVDADDEAPQGEKNASQVEEDVKGYRVGDGIADDEVAGSTATMNVEDFAISARTSTHNLDIDRDDNSGASGDATPFSAVGDATPVSVAGEATPSSVAPISTAGSLQSGPVNPSIDTAFNSELKSEEDTAHEPALEVKPESDTAYEPAPEVKPEEDTAHEPAPVPTASTSVSAKKGKKGKGKKKH</sequence>
<dbReference type="InterPro" id="IPR011527">
    <property type="entry name" value="ABC1_TM_dom"/>
</dbReference>
<feature type="transmembrane region" description="Helical" evidence="10">
    <location>
        <begin position="409"/>
        <end position="433"/>
    </location>
</feature>
<dbReference type="InterPro" id="IPR039421">
    <property type="entry name" value="Type_1_exporter"/>
</dbReference>
<keyword evidence="4" id="KW-0547">Nucleotide-binding</keyword>
<keyword evidence="7 10" id="KW-0472">Membrane</keyword>
<dbReference type="AlphaFoldDB" id="A0A433DD66"/>
<evidence type="ECO:0008006" key="15">
    <source>
        <dbReference type="Google" id="ProtNLM"/>
    </source>
</evidence>
<dbReference type="InterPro" id="IPR003593">
    <property type="entry name" value="AAA+_ATPase"/>
</dbReference>
<dbReference type="OrthoDB" id="6500128at2759"/>
<dbReference type="InterPro" id="IPR017871">
    <property type="entry name" value="ABC_transporter-like_CS"/>
</dbReference>
<evidence type="ECO:0000259" key="12">
    <source>
        <dbReference type="PROSITE" id="PS50929"/>
    </source>
</evidence>
<evidence type="ECO:0000313" key="13">
    <source>
        <dbReference type="EMBL" id="RUP48791.1"/>
    </source>
</evidence>
<dbReference type="PANTHER" id="PTHR24221:SF654">
    <property type="entry name" value="ATP-BINDING CASSETTE SUB-FAMILY B MEMBER 6"/>
    <property type="match status" value="1"/>
</dbReference>
<comment type="subcellular location">
    <subcellularLocation>
        <location evidence="1">Membrane</location>
        <topology evidence="1">Multi-pass membrane protein</topology>
    </subcellularLocation>
</comment>
<feature type="region of interest" description="Disordered" evidence="9">
    <location>
        <begin position="980"/>
        <end position="1075"/>
    </location>
</feature>
<comment type="caution">
    <text evidence="13">The sequence shown here is derived from an EMBL/GenBank/DDBJ whole genome shotgun (WGS) entry which is preliminary data.</text>
</comment>
<dbReference type="Pfam" id="PF00664">
    <property type="entry name" value="ABC_membrane"/>
    <property type="match status" value="1"/>
</dbReference>
<feature type="transmembrane region" description="Helical" evidence="10">
    <location>
        <begin position="95"/>
        <end position="120"/>
    </location>
</feature>
<evidence type="ECO:0000313" key="14">
    <source>
        <dbReference type="Proteomes" id="UP000268093"/>
    </source>
</evidence>
<comment type="similarity">
    <text evidence="8">Belongs to the ABC transporter superfamily. ABCB family. Heavy Metal importer (TC 3.A.1.210) subfamily.</text>
</comment>
<gene>
    <name evidence="13" type="ORF">BC936DRAFT_143971</name>
</gene>
<evidence type="ECO:0000259" key="11">
    <source>
        <dbReference type="PROSITE" id="PS50893"/>
    </source>
</evidence>
<dbReference type="GO" id="GO:0005774">
    <property type="term" value="C:vacuolar membrane"/>
    <property type="evidence" value="ECO:0007669"/>
    <property type="project" value="TreeGrafter"/>
</dbReference>
<dbReference type="SUPFAM" id="SSF52540">
    <property type="entry name" value="P-loop containing nucleoside triphosphate hydrolases"/>
    <property type="match status" value="1"/>
</dbReference>
<keyword evidence="3 10" id="KW-0812">Transmembrane</keyword>
<evidence type="ECO:0000256" key="6">
    <source>
        <dbReference type="ARBA" id="ARBA00022989"/>
    </source>
</evidence>
<dbReference type="SMART" id="SM00382">
    <property type="entry name" value="AAA"/>
    <property type="match status" value="1"/>
</dbReference>
<protein>
    <recommendedName>
        <fullName evidence="15">P-loop containing nucleoside triphosphate hydrolase protein</fullName>
    </recommendedName>
</protein>
<dbReference type="CDD" id="cd18581">
    <property type="entry name" value="ABC_6TM_ABCB6"/>
    <property type="match status" value="1"/>
</dbReference>
<evidence type="ECO:0000256" key="5">
    <source>
        <dbReference type="ARBA" id="ARBA00022840"/>
    </source>
</evidence>
<dbReference type="InterPro" id="IPR027417">
    <property type="entry name" value="P-loop_NTPase"/>
</dbReference>
<organism evidence="13 14">
    <name type="scientific">Jimgerdemannia flammicorona</name>
    <dbReference type="NCBI Taxonomy" id="994334"/>
    <lineage>
        <taxon>Eukaryota</taxon>
        <taxon>Fungi</taxon>
        <taxon>Fungi incertae sedis</taxon>
        <taxon>Mucoromycota</taxon>
        <taxon>Mucoromycotina</taxon>
        <taxon>Endogonomycetes</taxon>
        <taxon>Endogonales</taxon>
        <taxon>Endogonaceae</taxon>
        <taxon>Jimgerdemannia</taxon>
    </lineage>
</organism>
<feature type="transmembrane region" description="Helical" evidence="10">
    <location>
        <begin position="291"/>
        <end position="309"/>
    </location>
</feature>
<feature type="compositionally biased region" description="Polar residues" evidence="9">
    <location>
        <begin position="983"/>
        <end position="1012"/>
    </location>
</feature>
<dbReference type="Proteomes" id="UP000268093">
    <property type="component" value="Unassembled WGS sequence"/>
</dbReference>
<dbReference type="GO" id="GO:0016887">
    <property type="term" value="F:ATP hydrolysis activity"/>
    <property type="evidence" value="ECO:0007669"/>
    <property type="project" value="InterPro"/>
</dbReference>
<feature type="transmembrane region" description="Helical" evidence="10">
    <location>
        <begin position="439"/>
        <end position="458"/>
    </location>
</feature>
<proteinExistence type="inferred from homology"/>
<dbReference type="GO" id="GO:0005524">
    <property type="term" value="F:ATP binding"/>
    <property type="evidence" value="ECO:0007669"/>
    <property type="project" value="UniProtKB-KW"/>
</dbReference>
<dbReference type="Gene3D" id="3.40.50.300">
    <property type="entry name" value="P-loop containing nucleotide triphosphate hydrolases"/>
    <property type="match status" value="1"/>
</dbReference>
<reference evidence="13 14" key="1">
    <citation type="journal article" date="2018" name="New Phytol.">
        <title>Phylogenomics of Endogonaceae and evolution of mycorrhizas within Mucoromycota.</title>
        <authorList>
            <person name="Chang Y."/>
            <person name="Desiro A."/>
            <person name="Na H."/>
            <person name="Sandor L."/>
            <person name="Lipzen A."/>
            <person name="Clum A."/>
            <person name="Barry K."/>
            <person name="Grigoriev I.V."/>
            <person name="Martin F.M."/>
            <person name="Stajich J.E."/>
            <person name="Smith M.E."/>
            <person name="Bonito G."/>
            <person name="Spatafora J.W."/>
        </authorList>
    </citation>
    <scope>NUCLEOTIDE SEQUENCE [LARGE SCALE GENOMIC DNA]</scope>
    <source>
        <strain evidence="13 14">GMNB39</strain>
    </source>
</reference>
<feature type="compositionally biased region" description="Basic and acidic residues" evidence="9">
    <location>
        <begin position="1013"/>
        <end position="1031"/>
    </location>
</feature>
<name>A0A433DD66_9FUNG</name>
<evidence type="ECO:0000256" key="1">
    <source>
        <dbReference type="ARBA" id="ARBA00004141"/>
    </source>
</evidence>
<keyword evidence="6 10" id="KW-1133">Transmembrane helix</keyword>
<accession>A0A433DD66</accession>
<evidence type="ECO:0000256" key="9">
    <source>
        <dbReference type="SAM" id="MobiDB-lite"/>
    </source>
</evidence>
<feature type="transmembrane region" description="Helical" evidence="10">
    <location>
        <begin position="164"/>
        <end position="185"/>
    </location>
</feature>
<dbReference type="PROSITE" id="PS00211">
    <property type="entry name" value="ABC_TRANSPORTER_1"/>
    <property type="match status" value="1"/>
</dbReference>
<dbReference type="PROSITE" id="PS50929">
    <property type="entry name" value="ABC_TM1F"/>
    <property type="match status" value="1"/>
</dbReference>
<feature type="transmembrane region" description="Helical" evidence="10">
    <location>
        <begin position="197"/>
        <end position="221"/>
    </location>
</feature>
<evidence type="ECO:0000256" key="2">
    <source>
        <dbReference type="ARBA" id="ARBA00022448"/>
    </source>
</evidence>
<feature type="domain" description="ABC transmembrane type-1" evidence="12">
    <location>
        <begin position="297"/>
        <end position="582"/>
    </location>
</feature>
<evidence type="ECO:0000256" key="4">
    <source>
        <dbReference type="ARBA" id="ARBA00022741"/>
    </source>
</evidence>
<dbReference type="GO" id="GO:0020037">
    <property type="term" value="F:heme binding"/>
    <property type="evidence" value="ECO:0007669"/>
    <property type="project" value="TreeGrafter"/>
</dbReference>
<evidence type="ECO:0000256" key="3">
    <source>
        <dbReference type="ARBA" id="ARBA00022692"/>
    </source>
</evidence>
<feature type="domain" description="ABC transporter" evidence="11">
    <location>
        <begin position="616"/>
        <end position="850"/>
    </location>
</feature>